<feature type="compositionally biased region" description="Low complexity" evidence="2">
    <location>
        <begin position="263"/>
        <end position="278"/>
    </location>
</feature>
<feature type="region of interest" description="Disordered" evidence="2">
    <location>
        <begin position="195"/>
        <end position="280"/>
    </location>
</feature>
<accession>X6MZQ7</accession>
<feature type="region of interest" description="Disordered" evidence="2">
    <location>
        <begin position="1"/>
        <end position="23"/>
    </location>
</feature>
<keyword evidence="1" id="KW-0175">Coiled coil</keyword>
<comment type="caution">
    <text evidence="3">The sequence shown here is derived from an EMBL/GenBank/DDBJ whole genome shotgun (WGS) entry which is preliminary data.</text>
</comment>
<evidence type="ECO:0000256" key="1">
    <source>
        <dbReference type="SAM" id="Coils"/>
    </source>
</evidence>
<reference evidence="3 4" key="1">
    <citation type="journal article" date="2013" name="Curr. Biol.">
        <title>The Genome of the Foraminiferan Reticulomyxa filosa.</title>
        <authorList>
            <person name="Glockner G."/>
            <person name="Hulsmann N."/>
            <person name="Schleicher M."/>
            <person name="Noegel A.A."/>
            <person name="Eichinger L."/>
            <person name="Gallinger C."/>
            <person name="Pawlowski J."/>
            <person name="Sierra R."/>
            <person name="Euteneuer U."/>
            <person name="Pillet L."/>
            <person name="Moustafa A."/>
            <person name="Platzer M."/>
            <person name="Groth M."/>
            <person name="Szafranski K."/>
            <person name="Schliwa M."/>
        </authorList>
    </citation>
    <scope>NUCLEOTIDE SEQUENCE [LARGE SCALE GENOMIC DNA]</scope>
</reference>
<protein>
    <submittedName>
        <fullName evidence="3">Myosin heavy chain</fullName>
    </submittedName>
</protein>
<organism evidence="3 4">
    <name type="scientific">Reticulomyxa filosa</name>
    <dbReference type="NCBI Taxonomy" id="46433"/>
    <lineage>
        <taxon>Eukaryota</taxon>
        <taxon>Sar</taxon>
        <taxon>Rhizaria</taxon>
        <taxon>Retaria</taxon>
        <taxon>Foraminifera</taxon>
        <taxon>Monothalamids</taxon>
        <taxon>Reticulomyxidae</taxon>
        <taxon>Reticulomyxa</taxon>
    </lineage>
</organism>
<dbReference type="Proteomes" id="UP000023152">
    <property type="component" value="Unassembled WGS sequence"/>
</dbReference>
<dbReference type="AlphaFoldDB" id="X6MZQ7"/>
<evidence type="ECO:0000313" key="4">
    <source>
        <dbReference type="Proteomes" id="UP000023152"/>
    </source>
</evidence>
<proteinExistence type="predicted"/>
<sequence length="333" mass="38540">MYSQENQRRLENLKEQKQEIKKKHEDTITNLKTLESDAVVIGDDIDKILNQVEETEKKTFQAKMQISQSQQIHQQQNELNYQLGMEINAKNSELMRNEGQKQKVLEKRQMEADHKIKEAKKNKLGVEKPDTSCGPEFIAEIQSVIDRDIGMISLFEIKEMEKERASKAEKLELKEKVLEHKVEQLKEEYEKMPYIKSGTNPVTPVSKKKTKAKRQEDSDSEYVPTKEKSSKRQRSLASPRQHKQSQDKRSQKMSYTINLPDRTPALNTTQTQTANKTTSALKFSQNDIKKDKEEMSSTKTLTASKVVEFFCLLHIIKIALLSSINDRPAKDQK</sequence>
<keyword evidence="4" id="KW-1185">Reference proteome</keyword>
<name>X6MZQ7_RETFI</name>
<gene>
    <name evidence="3" type="ORF">RFI_17931</name>
</gene>
<evidence type="ECO:0000313" key="3">
    <source>
        <dbReference type="EMBL" id="ETO19296.1"/>
    </source>
</evidence>
<feature type="coiled-coil region" evidence="1">
    <location>
        <begin position="157"/>
        <end position="188"/>
    </location>
</feature>
<evidence type="ECO:0000256" key="2">
    <source>
        <dbReference type="SAM" id="MobiDB-lite"/>
    </source>
</evidence>
<dbReference type="EMBL" id="ASPP01013808">
    <property type="protein sequence ID" value="ETO19296.1"/>
    <property type="molecule type" value="Genomic_DNA"/>
</dbReference>